<dbReference type="EMBL" id="JAUHJS010000005">
    <property type="protein sequence ID" value="MDN4166058.1"/>
    <property type="molecule type" value="Genomic_DNA"/>
</dbReference>
<comment type="caution">
    <text evidence="1">The sequence shown here is derived from an EMBL/GenBank/DDBJ whole genome shotgun (WGS) entry which is preliminary data.</text>
</comment>
<reference evidence="1" key="1">
    <citation type="submission" date="2023-06" db="EMBL/GenBank/DDBJ databases">
        <title>Cytophagales bacterium Strain LB-30, isolated from soil.</title>
        <authorList>
            <person name="Liu B."/>
        </authorList>
    </citation>
    <scope>NUCLEOTIDE SEQUENCE</scope>
    <source>
        <strain evidence="1">LB-30</strain>
    </source>
</reference>
<organism evidence="1 2">
    <name type="scientific">Shiella aurantiaca</name>
    <dbReference type="NCBI Taxonomy" id="3058365"/>
    <lineage>
        <taxon>Bacteria</taxon>
        <taxon>Pseudomonadati</taxon>
        <taxon>Bacteroidota</taxon>
        <taxon>Cytophagia</taxon>
        <taxon>Cytophagales</taxon>
        <taxon>Shiellaceae</taxon>
        <taxon>Shiella</taxon>
    </lineage>
</organism>
<keyword evidence="2" id="KW-1185">Reference proteome</keyword>
<protein>
    <submittedName>
        <fullName evidence="1">Uncharacterized protein</fullName>
    </submittedName>
</protein>
<evidence type="ECO:0000313" key="1">
    <source>
        <dbReference type="EMBL" id="MDN4166058.1"/>
    </source>
</evidence>
<dbReference type="RefSeq" id="WP_320004592.1">
    <property type="nucleotide sequence ID" value="NZ_JAUHJS010000005.1"/>
</dbReference>
<accession>A0ABT8F6P8</accession>
<evidence type="ECO:0000313" key="2">
    <source>
        <dbReference type="Proteomes" id="UP001168552"/>
    </source>
</evidence>
<gene>
    <name evidence="1" type="ORF">QWY31_11130</name>
</gene>
<name>A0ABT8F6P8_9BACT</name>
<proteinExistence type="predicted"/>
<sequence>MKNYNKKIPMSVFINFLSSRGLDRRKCVQASLFEPYSPLKDFYKPLREKMIDVFRRDGDISEYEDFLRNLSHDLKREHYRPLISSIRQLYKKYKRIEWFVPRSAIWSYDKLQVTVNPELGLILDGRFFLVKLYFKNKKLEKSEQESILAIMEDAFSSEDLGAECVIWDLPRNKIIKSKGKSKDLINYMRMEVEIFLRIKIEIQGENSSDS</sequence>
<dbReference type="Proteomes" id="UP001168552">
    <property type="component" value="Unassembled WGS sequence"/>
</dbReference>